<comment type="caution">
    <text evidence="4">The sequence shown here is derived from an EMBL/GenBank/DDBJ whole genome shotgun (WGS) entry which is preliminary data.</text>
</comment>
<comment type="pathway">
    <text evidence="1">Mycotoxin biosynthesis.</text>
</comment>
<dbReference type="SUPFAM" id="SSF52096">
    <property type="entry name" value="ClpP/crotonase"/>
    <property type="match status" value="1"/>
</dbReference>
<keyword evidence="5" id="KW-1185">Reference proteome</keyword>
<reference evidence="4" key="1">
    <citation type="journal article" date="2021" name="Nat. Commun.">
        <title>Genetic determinants of endophytism in the Arabidopsis root mycobiome.</title>
        <authorList>
            <person name="Mesny F."/>
            <person name="Miyauchi S."/>
            <person name="Thiergart T."/>
            <person name="Pickel B."/>
            <person name="Atanasova L."/>
            <person name="Karlsson M."/>
            <person name="Huettel B."/>
            <person name="Barry K.W."/>
            <person name="Haridas S."/>
            <person name="Chen C."/>
            <person name="Bauer D."/>
            <person name="Andreopoulos W."/>
            <person name="Pangilinan J."/>
            <person name="LaButti K."/>
            <person name="Riley R."/>
            <person name="Lipzen A."/>
            <person name="Clum A."/>
            <person name="Drula E."/>
            <person name="Henrissat B."/>
            <person name="Kohler A."/>
            <person name="Grigoriev I.V."/>
            <person name="Martin F.M."/>
            <person name="Hacquard S."/>
        </authorList>
    </citation>
    <scope>NUCLEOTIDE SEQUENCE</scope>
    <source>
        <strain evidence="4">MPI-SDFR-AT-0120</strain>
    </source>
</reference>
<dbReference type="Pfam" id="PF00378">
    <property type="entry name" value="ECH_1"/>
    <property type="match status" value="1"/>
</dbReference>
<dbReference type="AlphaFoldDB" id="A0A8K0QUL6"/>
<dbReference type="OrthoDB" id="410701at2759"/>
<name>A0A8K0QUL6_9PLEO</name>
<evidence type="ECO:0000313" key="5">
    <source>
        <dbReference type="Proteomes" id="UP000813461"/>
    </source>
</evidence>
<dbReference type="InterPro" id="IPR001753">
    <property type="entry name" value="Enoyl-CoA_hydra/iso"/>
</dbReference>
<evidence type="ECO:0000256" key="1">
    <source>
        <dbReference type="ARBA" id="ARBA00004685"/>
    </source>
</evidence>
<evidence type="ECO:0000256" key="3">
    <source>
        <dbReference type="SAM" id="SignalP"/>
    </source>
</evidence>
<dbReference type="PANTHER" id="PTHR11941">
    <property type="entry name" value="ENOYL-COA HYDRATASE-RELATED"/>
    <property type="match status" value="1"/>
</dbReference>
<keyword evidence="2" id="KW-0843">Virulence</keyword>
<evidence type="ECO:0000256" key="2">
    <source>
        <dbReference type="ARBA" id="ARBA00023026"/>
    </source>
</evidence>
<dbReference type="CDD" id="cd06558">
    <property type="entry name" value="crotonase-like"/>
    <property type="match status" value="1"/>
</dbReference>
<dbReference type="Proteomes" id="UP000813461">
    <property type="component" value="Unassembled WGS sequence"/>
</dbReference>
<dbReference type="GO" id="GO:0006635">
    <property type="term" value="P:fatty acid beta-oxidation"/>
    <property type="evidence" value="ECO:0007669"/>
    <property type="project" value="TreeGrafter"/>
</dbReference>
<dbReference type="PANTHER" id="PTHR11941:SF141">
    <property type="entry name" value="ENOYL-COA HYDRATASE_ISOMERASE-RELATED"/>
    <property type="match status" value="1"/>
</dbReference>
<gene>
    <name evidence="4" type="ORF">FB567DRAFT_214358</name>
</gene>
<evidence type="ECO:0000313" key="4">
    <source>
        <dbReference type="EMBL" id="KAH7071076.1"/>
    </source>
</evidence>
<proteinExistence type="predicted"/>
<protein>
    <submittedName>
        <fullName evidence="4">ClpP/crotonase-like domain-containing protein</fullName>
    </submittedName>
</protein>
<accession>A0A8K0QUL6</accession>
<feature type="signal peptide" evidence="3">
    <location>
        <begin position="1"/>
        <end position="18"/>
    </location>
</feature>
<dbReference type="EMBL" id="JAGMVJ010000025">
    <property type="protein sequence ID" value="KAH7071076.1"/>
    <property type="molecule type" value="Genomic_DNA"/>
</dbReference>
<sequence length="291" mass="31343">MRSMITFALHLIVGRSVARLTVGTSCINDACSAARLTISNPPVNLFDKNVISDLNESLIELTGDNQTKVVVVSSDVPGFFGAQIDLNILGSTAPPGVNASAVLETYYDNLNLLLSSSIIFIAEVNGRAWGAGDEHILRMDMRFAGPEAQFGAPEAAVGLIHVGGLQQLTRLIGPGLASEYMLSAAQVKATEAARIGWVNSAYPSPEALRNHVNKLATRIALFSFEALNLTKQSIAEQGPTQQALRRDRARFEALAMVPVVGQRLANIVEISKNQSTEWELNNNNNIVANLY</sequence>
<keyword evidence="3" id="KW-0732">Signal</keyword>
<feature type="chain" id="PRO_5035424064" evidence="3">
    <location>
        <begin position="19"/>
        <end position="291"/>
    </location>
</feature>
<organism evidence="4 5">
    <name type="scientific">Paraphoma chrysanthemicola</name>
    <dbReference type="NCBI Taxonomy" id="798071"/>
    <lineage>
        <taxon>Eukaryota</taxon>
        <taxon>Fungi</taxon>
        <taxon>Dikarya</taxon>
        <taxon>Ascomycota</taxon>
        <taxon>Pezizomycotina</taxon>
        <taxon>Dothideomycetes</taxon>
        <taxon>Pleosporomycetidae</taxon>
        <taxon>Pleosporales</taxon>
        <taxon>Pleosporineae</taxon>
        <taxon>Phaeosphaeriaceae</taxon>
        <taxon>Paraphoma</taxon>
    </lineage>
</organism>
<dbReference type="Gene3D" id="3.90.226.10">
    <property type="entry name" value="2-enoyl-CoA Hydratase, Chain A, domain 1"/>
    <property type="match status" value="1"/>
</dbReference>
<dbReference type="InterPro" id="IPR029045">
    <property type="entry name" value="ClpP/crotonase-like_dom_sf"/>
</dbReference>